<dbReference type="InterPro" id="IPR021514">
    <property type="entry name" value="DUF3176"/>
</dbReference>
<keyword evidence="1" id="KW-1133">Transmembrane helix</keyword>
<protein>
    <submittedName>
        <fullName evidence="2">Uncharacterized protein</fullName>
    </submittedName>
</protein>
<gene>
    <name evidence="2" type="ORF">N0V87_008251</name>
</gene>
<evidence type="ECO:0000313" key="3">
    <source>
        <dbReference type="Proteomes" id="UP001140562"/>
    </source>
</evidence>
<feature type="transmembrane region" description="Helical" evidence="1">
    <location>
        <begin position="47"/>
        <end position="65"/>
    </location>
</feature>
<keyword evidence="3" id="KW-1185">Reference proteome</keyword>
<keyword evidence="1" id="KW-0812">Transmembrane</keyword>
<name>A0A9W8WTD9_9PLEO</name>
<dbReference type="Pfam" id="PF11374">
    <property type="entry name" value="DUF3176"/>
    <property type="match status" value="1"/>
</dbReference>
<dbReference type="PANTHER" id="PTHR35394">
    <property type="entry name" value="DUF3176 DOMAIN-CONTAINING PROTEIN"/>
    <property type="match status" value="1"/>
</dbReference>
<comment type="caution">
    <text evidence="2">The sequence shown here is derived from an EMBL/GenBank/DDBJ whole genome shotgun (WGS) entry which is preliminary data.</text>
</comment>
<organism evidence="2 3">
    <name type="scientific">Didymella glomerata</name>
    <dbReference type="NCBI Taxonomy" id="749621"/>
    <lineage>
        <taxon>Eukaryota</taxon>
        <taxon>Fungi</taxon>
        <taxon>Dikarya</taxon>
        <taxon>Ascomycota</taxon>
        <taxon>Pezizomycotina</taxon>
        <taxon>Dothideomycetes</taxon>
        <taxon>Pleosporomycetidae</taxon>
        <taxon>Pleosporales</taxon>
        <taxon>Pleosporineae</taxon>
        <taxon>Didymellaceae</taxon>
        <taxon>Didymella</taxon>
    </lineage>
</organism>
<evidence type="ECO:0000313" key="2">
    <source>
        <dbReference type="EMBL" id="KAJ4332623.1"/>
    </source>
</evidence>
<dbReference type="Proteomes" id="UP001140562">
    <property type="component" value="Unassembled WGS sequence"/>
</dbReference>
<dbReference type="OrthoDB" id="5242705at2759"/>
<evidence type="ECO:0000256" key="1">
    <source>
        <dbReference type="SAM" id="Phobius"/>
    </source>
</evidence>
<dbReference type="EMBL" id="JAPEUV010000113">
    <property type="protein sequence ID" value="KAJ4332623.1"/>
    <property type="molecule type" value="Genomic_DNA"/>
</dbReference>
<accession>A0A9W8WTD9</accession>
<keyword evidence="1" id="KW-0472">Membrane</keyword>
<dbReference type="PANTHER" id="PTHR35394:SF5">
    <property type="entry name" value="DUF3176 DOMAIN-CONTAINING PROTEIN"/>
    <property type="match status" value="1"/>
</dbReference>
<sequence length="141" mass="15613">MLEALGQLKWNWFSTSNAIWDFEIFDKATRGPRGAAMLLYRTKGRSLASLGAVLVLLLLAVDALLQKLVDLPERSVLHQEPGMVRRMVQYEPNIGKTFTEGRLIAVPDKDLNLVASIFFYANGTNAIAAGNRTRPEVPVVS</sequence>
<dbReference type="AlphaFoldDB" id="A0A9W8WTD9"/>
<reference evidence="2" key="1">
    <citation type="submission" date="2022-10" db="EMBL/GenBank/DDBJ databases">
        <title>Tapping the CABI collections for fungal endophytes: first genome assemblies for Collariella, Neodidymelliopsis, Ascochyta clinopodiicola, Didymella pomorum, Didymosphaeria variabile, Neocosmospora piperis and Neocucurbitaria cava.</title>
        <authorList>
            <person name="Hill R."/>
        </authorList>
    </citation>
    <scope>NUCLEOTIDE SEQUENCE</scope>
    <source>
        <strain evidence="2">IMI 360193</strain>
    </source>
</reference>
<proteinExistence type="predicted"/>